<dbReference type="EMBL" id="CP092873">
    <property type="protein sequence ID" value="UYV73938.1"/>
    <property type="molecule type" value="Genomic_DNA"/>
</dbReference>
<dbReference type="EC" id="2.7.7.49" evidence="1"/>
<dbReference type="Gene3D" id="1.10.340.70">
    <property type="match status" value="1"/>
</dbReference>
<evidence type="ECO:0000259" key="2">
    <source>
        <dbReference type="PROSITE" id="PS50994"/>
    </source>
</evidence>
<dbReference type="Pfam" id="PF17921">
    <property type="entry name" value="Integrase_H2C2"/>
    <property type="match status" value="1"/>
</dbReference>
<dbReference type="PANTHER" id="PTHR37984">
    <property type="entry name" value="PROTEIN CBG26694"/>
    <property type="match status" value="1"/>
</dbReference>
<dbReference type="InterPro" id="IPR036397">
    <property type="entry name" value="RNaseH_sf"/>
</dbReference>
<organism evidence="3 4">
    <name type="scientific">Cordylochernes scorpioides</name>
    <dbReference type="NCBI Taxonomy" id="51811"/>
    <lineage>
        <taxon>Eukaryota</taxon>
        <taxon>Metazoa</taxon>
        <taxon>Ecdysozoa</taxon>
        <taxon>Arthropoda</taxon>
        <taxon>Chelicerata</taxon>
        <taxon>Arachnida</taxon>
        <taxon>Pseudoscorpiones</taxon>
        <taxon>Cheliferoidea</taxon>
        <taxon>Chernetidae</taxon>
        <taxon>Cordylochernes</taxon>
    </lineage>
</organism>
<protein>
    <recommendedName>
        <fullName evidence="1">RNA-directed DNA polymerase</fullName>
        <ecNumber evidence="1">2.7.7.49</ecNumber>
    </recommendedName>
</protein>
<dbReference type="SUPFAM" id="SSF53098">
    <property type="entry name" value="Ribonuclease H-like"/>
    <property type="match status" value="1"/>
</dbReference>
<dbReference type="InterPro" id="IPR041588">
    <property type="entry name" value="Integrase_H2C2"/>
</dbReference>
<dbReference type="InterPro" id="IPR050951">
    <property type="entry name" value="Retrovirus_Pol_polyprotein"/>
</dbReference>
<dbReference type="PROSITE" id="PS50994">
    <property type="entry name" value="INTEGRASE"/>
    <property type="match status" value="1"/>
</dbReference>
<reference evidence="3 4" key="1">
    <citation type="submission" date="2022-01" db="EMBL/GenBank/DDBJ databases">
        <title>A chromosomal length assembly of Cordylochernes scorpioides.</title>
        <authorList>
            <person name="Zeh D."/>
            <person name="Zeh J."/>
        </authorList>
    </citation>
    <scope>NUCLEOTIDE SEQUENCE [LARGE SCALE GENOMIC DNA]</scope>
    <source>
        <strain evidence="3">IN4F17</strain>
        <tissue evidence="3">Whole Body</tissue>
    </source>
</reference>
<name>A0ABY6KYI9_9ARAC</name>
<keyword evidence="4" id="KW-1185">Reference proteome</keyword>
<gene>
    <name evidence="3" type="ORF">LAZ67_11001529</name>
</gene>
<evidence type="ECO:0000313" key="4">
    <source>
        <dbReference type="Proteomes" id="UP001235939"/>
    </source>
</evidence>
<sequence>MHSSPTGGHFGIRKTLAKARERFIWPESRADVKKWCRNCTQCSAKKGPTTRSNGKLKIYNVGAPFERIAIDVVGPFPKSDLRNKYILVIMDYFTQWPVAVPIPDQEASTVSEALLQDWVYFFGVPRILHSDQERNFETNIFQELCRRLSIEKTRTTPLYPQSDGMVERFNRTLKTTPDHVYQHLPMILMAYRSAEHESTGYSPARMLFGHEIRMPCDVLLGRPEETFENTNEYISHLE</sequence>
<dbReference type="InterPro" id="IPR001584">
    <property type="entry name" value="Integrase_cat-core"/>
</dbReference>
<dbReference type="Proteomes" id="UP001235939">
    <property type="component" value="Chromosome 11"/>
</dbReference>
<accession>A0ABY6KYI9</accession>
<evidence type="ECO:0000256" key="1">
    <source>
        <dbReference type="ARBA" id="ARBA00012493"/>
    </source>
</evidence>
<dbReference type="Pfam" id="PF00665">
    <property type="entry name" value="rve"/>
    <property type="match status" value="1"/>
</dbReference>
<dbReference type="InterPro" id="IPR012337">
    <property type="entry name" value="RNaseH-like_sf"/>
</dbReference>
<feature type="domain" description="Integrase catalytic" evidence="2">
    <location>
        <begin position="60"/>
        <end position="223"/>
    </location>
</feature>
<dbReference type="PANTHER" id="PTHR37984:SF15">
    <property type="entry name" value="INTEGRASE CATALYTIC DOMAIN-CONTAINING PROTEIN"/>
    <property type="match status" value="1"/>
</dbReference>
<dbReference type="Gene3D" id="3.30.420.10">
    <property type="entry name" value="Ribonuclease H-like superfamily/Ribonuclease H"/>
    <property type="match status" value="1"/>
</dbReference>
<evidence type="ECO:0000313" key="3">
    <source>
        <dbReference type="EMBL" id="UYV73938.1"/>
    </source>
</evidence>
<proteinExistence type="predicted"/>